<feature type="transmembrane region" description="Helical" evidence="1">
    <location>
        <begin position="158"/>
        <end position="178"/>
    </location>
</feature>
<evidence type="ECO:0000313" key="2">
    <source>
        <dbReference type="EMBL" id="SNS10605.1"/>
    </source>
</evidence>
<name>A0A239BRB1_9BACT</name>
<reference evidence="3" key="1">
    <citation type="submission" date="2017-06" db="EMBL/GenBank/DDBJ databases">
        <authorList>
            <person name="Varghese N."/>
            <person name="Submissions S."/>
        </authorList>
    </citation>
    <scope>NUCLEOTIDE SEQUENCE [LARGE SCALE GENOMIC DNA]</scope>
    <source>
        <strain evidence="3">NKM1</strain>
    </source>
</reference>
<feature type="transmembrane region" description="Helical" evidence="1">
    <location>
        <begin position="69"/>
        <end position="90"/>
    </location>
</feature>
<organism evidence="2 3">
    <name type="scientific">Pontibacter ummariensis</name>
    <dbReference type="NCBI Taxonomy" id="1610492"/>
    <lineage>
        <taxon>Bacteria</taxon>
        <taxon>Pseudomonadati</taxon>
        <taxon>Bacteroidota</taxon>
        <taxon>Cytophagia</taxon>
        <taxon>Cytophagales</taxon>
        <taxon>Hymenobacteraceae</taxon>
        <taxon>Pontibacter</taxon>
    </lineage>
</organism>
<keyword evidence="3" id="KW-1185">Reference proteome</keyword>
<evidence type="ECO:0000313" key="3">
    <source>
        <dbReference type="Proteomes" id="UP000198432"/>
    </source>
</evidence>
<keyword evidence="1" id="KW-1133">Transmembrane helix</keyword>
<accession>A0A239BRB1</accession>
<feature type="transmembrane region" description="Helical" evidence="1">
    <location>
        <begin position="127"/>
        <end position="146"/>
    </location>
</feature>
<protein>
    <submittedName>
        <fullName evidence="2">Uncharacterized protein</fullName>
    </submittedName>
</protein>
<feature type="transmembrane region" description="Helical" evidence="1">
    <location>
        <begin position="32"/>
        <end position="57"/>
    </location>
</feature>
<keyword evidence="1" id="KW-0472">Membrane</keyword>
<proteinExistence type="predicted"/>
<dbReference type="AlphaFoldDB" id="A0A239BRB1"/>
<keyword evidence="1" id="KW-0812">Transmembrane</keyword>
<dbReference type="Proteomes" id="UP000198432">
    <property type="component" value="Unassembled WGS sequence"/>
</dbReference>
<gene>
    <name evidence="2" type="ORF">SAMN06296052_102134</name>
</gene>
<dbReference type="EMBL" id="FZOQ01000002">
    <property type="protein sequence ID" value="SNS10605.1"/>
    <property type="molecule type" value="Genomic_DNA"/>
</dbReference>
<sequence length="191" mass="20871">MTESVTLRPLTGVHVHSDTTKILMPVSLNYKFLMSIGAALALVTGVLGASLVSLLWGEAELVPLWGQQSIASHLVSFSVIVGFVLGWIATKATRKALLSKKVLPLHWHLKSQTVIDQLPARTWHRSLMLGLSGALLASLTLILFEAKRLSHLPYDKFVLLFSVYAVTLSVAITVMAVYRAMGDKTVQQVKP</sequence>
<evidence type="ECO:0000256" key="1">
    <source>
        <dbReference type="SAM" id="Phobius"/>
    </source>
</evidence>